<evidence type="ECO:0000256" key="5">
    <source>
        <dbReference type="ARBA" id="ARBA00022692"/>
    </source>
</evidence>
<dbReference type="InterPro" id="IPR000983">
    <property type="entry name" value="Bac_GSPG_pilin"/>
</dbReference>
<reference evidence="10 11" key="1">
    <citation type="submission" date="2019-03" db="EMBL/GenBank/DDBJ databases">
        <title>Genomic Encyclopedia of Type Strains, Phase IV (KMG-IV): sequencing the most valuable type-strain genomes for metagenomic binning, comparative biology and taxonomic classification.</title>
        <authorList>
            <person name="Goeker M."/>
        </authorList>
    </citation>
    <scope>NUCLEOTIDE SEQUENCE [LARGE SCALE GENOMIC DNA]</scope>
    <source>
        <strain evidence="10 11">DSM 25287</strain>
    </source>
</reference>
<dbReference type="Gene3D" id="3.30.700.10">
    <property type="entry name" value="Glycoprotein, Type 4 Pilin"/>
    <property type="match status" value="1"/>
</dbReference>
<evidence type="ECO:0000256" key="3">
    <source>
        <dbReference type="ARBA" id="ARBA00022481"/>
    </source>
</evidence>
<evidence type="ECO:0000313" key="10">
    <source>
        <dbReference type="EMBL" id="TCO80918.1"/>
    </source>
</evidence>
<sequence>MTCLPLRRRQHGFTAIETFAVAIILIIATVLIVPRVMERPDEARVRRARVDVLALQEALTRYKADNGRYPTTAQGLEALVHRPTEAPEPNAWREGGYLAGIPKDPWGRAYQYQQPGQHGPFDVYSLGADGNVGGEGVDTDIGNWNSE</sequence>
<name>A0A4R2LDJ4_9GAMM</name>
<protein>
    <submittedName>
        <fullName evidence="10">Type II secretion system protein G (GspG)</fullName>
    </submittedName>
</protein>
<dbReference type="NCBIfam" id="TIGR01710">
    <property type="entry name" value="typeII_sec_gspG"/>
    <property type="match status" value="1"/>
</dbReference>
<dbReference type="InterPro" id="IPR010054">
    <property type="entry name" value="Type2_sec_GspG"/>
</dbReference>
<proteinExistence type="predicted"/>
<dbReference type="OrthoDB" id="9795612at2"/>
<organism evidence="10 11">
    <name type="scientific">Plasticicumulans lactativorans</name>
    <dbReference type="NCBI Taxonomy" id="1133106"/>
    <lineage>
        <taxon>Bacteria</taxon>
        <taxon>Pseudomonadati</taxon>
        <taxon>Pseudomonadota</taxon>
        <taxon>Gammaproteobacteria</taxon>
        <taxon>Candidatus Competibacteraceae</taxon>
        <taxon>Plasticicumulans</taxon>
    </lineage>
</organism>
<keyword evidence="2" id="KW-1003">Cell membrane</keyword>
<dbReference type="GO" id="GO:0015628">
    <property type="term" value="P:protein secretion by the type II secretion system"/>
    <property type="evidence" value="ECO:0007669"/>
    <property type="project" value="InterPro"/>
</dbReference>
<dbReference type="Pfam" id="PF08334">
    <property type="entry name" value="T2SSG"/>
    <property type="match status" value="1"/>
</dbReference>
<dbReference type="EMBL" id="SLWY01000011">
    <property type="protein sequence ID" value="TCO80918.1"/>
    <property type="molecule type" value="Genomic_DNA"/>
</dbReference>
<feature type="transmembrane region" description="Helical" evidence="8">
    <location>
        <begin position="12"/>
        <end position="37"/>
    </location>
</feature>
<evidence type="ECO:0000256" key="2">
    <source>
        <dbReference type="ARBA" id="ARBA00022475"/>
    </source>
</evidence>
<dbReference type="Proteomes" id="UP000295765">
    <property type="component" value="Unassembled WGS sequence"/>
</dbReference>
<dbReference type="GO" id="GO:0015627">
    <property type="term" value="C:type II protein secretion system complex"/>
    <property type="evidence" value="ECO:0007669"/>
    <property type="project" value="InterPro"/>
</dbReference>
<evidence type="ECO:0000256" key="6">
    <source>
        <dbReference type="ARBA" id="ARBA00022989"/>
    </source>
</evidence>
<evidence type="ECO:0000256" key="4">
    <source>
        <dbReference type="ARBA" id="ARBA00022519"/>
    </source>
</evidence>
<keyword evidence="3" id="KW-0488">Methylation</keyword>
<dbReference type="AlphaFoldDB" id="A0A4R2LDJ4"/>
<dbReference type="SUPFAM" id="SSF54523">
    <property type="entry name" value="Pili subunits"/>
    <property type="match status" value="1"/>
</dbReference>
<evidence type="ECO:0000259" key="9">
    <source>
        <dbReference type="Pfam" id="PF08334"/>
    </source>
</evidence>
<dbReference type="InterPro" id="IPR013545">
    <property type="entry name" value="T2SS_protein-GspG_C"/>
</dbReference>
<keyword evidence="11" id="KW-1185">Reference proteome</keyword>
<evidence type="ECO:0000256" key="8">
    <source>
        <dbReference type="SAM" id="Phobius"/>
    </source>
</evidence>
<dbReference type="GO" id="GO:0005886">
    <property type="term" value="C:plasma membrane"/>
    <property type="evidence" value="ECO:0007669"/>
    <property type="project" value="UniProtKB-SubCell"/>
</dbReference>
<accession>A0A4R2LDJ4</accession>
<evidence type="ECO:0000256" key="7">
    <source>
        <dbReference type="ARBA" id="ARBA00023136"/>
    </source>
</evidence>
<dbReference type="InterPro" id="IPR045584">
    <property type="entry name" value="Pilin-like"/>
</dbReference>
<evidence type="ECO:0000256" key="1">
    <source>
        <dbReference type="ARBA" id="ARBA00004377"/>
    </source>
</evidence>
<evidence type="ECO:0000313" key="11">
    <source>
        <dbReference type="Proteomes" id="UP000295765"/>
    </source>
</evidence>
<feature type="domain" description="Type II secretion system protein GspG C-terminal" evidence="9">
    <location>
        <begin position="35"/>
        <end position="144"/>
    </location>
</feature>
<keyword evidence="7 8" id="KW-0472">Membrane</keyword>
<keyword evidence="5 8" id="KW-0812">Transmembrane</keyword>
<comment type="subcellular location">
    <subcellularLocation>
        <location evidence="1">Cell inner membrane</location>
        <topology evidence="1">Single-pass membrane protein</topology>
    </subcellularLocation>
</comment>
<comment type="caution">
    <text evidence="10">The sequence shown here is derived from an EMBL/GenBank/DDBJ whole genome shotgun (WGS) entry which is preliminary data.</text>
</comment>
<gene>
    <name evidence="10" type="ORF">EV699_111119</name>
</gene>
<keyword evidence="4" id="KW-0997">Cell inner membrane</keyword>
<dbReference type="PRINTS" id="PR00813">
    <property type="entry name" value="BCTERIALGSPG"/>
</dbReference>
<dbReference type="RefSeq" id="WP_132542707.1">
    <property type="nucleotide sequence ID" value="NZ_SLWY01000011.1"/>
</dbReference>
<keyword evidence="6 8" id="KW-1133">Transmembrane helix</keyword>